<dbReference type="PANTHER" id="PTHR11328:SF24">
    <property type="entry name" value="MAJOR FACILITATOR SUPERFAMILY (MFS) PROFILE DOMAIN-CONTAINING PROTEIN"/>
    <property type="match status" value="1"/>
</dbReference>
<dbReference type="InterPro" id="IPR039672">
    <property type="entry name" value="MFS_2"/>
</dbReference>
<feature type="transmembrane region" description="Helical" evidence="1">
    <location>
        <begin position="95"/>
        <end position="117"/>
    </location>
</feature>
<feature type="transmembrane region" description="Helical" evidence="1">
    <location>
        <begin position="461"/>
        <end position="481"/>
    </location>
</feature>
<sequence>MDNATAVAVPEAGRKVNTYTPKERNMYLLGMVGQNIIYNIVGSALAYYLQFTLLIPAMAVTVIMAVARVWDAMNDPMMGTIVDKTRSKWGKCRPYLIYVPLPIFIITTLCFVNFGFYRDGQTALNVLIIAWAAFTYILWGMTYTVGDIPLWGVTALMTEDEKDRNKLLSLARIFGGIGAGVTLLAIQPFALAIGGAITEKIGVNLAGTVEAWEAIKATAAANTEAFAAGLEAGLPYDSLTQYLIVDETLAEATRQGERWGFLIAAVIFGIVGCALFQLVGPNIKERVPASEKSNSLKENFKLMWNNKPFRQILLSGILSSPKMLLQISAMPLITYYFASKSPVLALVYMALLGGGMFLGQFVAMALCPKLLTKFSKKNLYNYSSLLGIIPFVLLYLAYVSDPTGLVNWYWIVIFFFVFAVAGASMGVTTVLQSFMIADCVDYEEYKSGIRPDGVFFSGQTFIAKLTSGIATIMSGIFYTIYGFSDAAVEKVNNYISAGLEPRTIAEFAPYMRVLFVIVSLPPAVGCLLAVIPTWKYCLDDDEHKRILEELSARRAAKLAAEALGGEGAAEESAPETGGEG</sequence>
<feature type="transmembrane region" description="Helical" evidence="1">
    <location>
        <begin position="123"/>
        <end position="146"/>
    </location>
</feature>
<feature type="transmembrane region" description="Helical" evidence="1">
    <location>
        <begin position="167"/>
        <end position="186"/>
    </location>
</feature>
<feature type="transmembrane region" description="Helical" evidence="1">
    <location>
        <begin position="343"/>
        <end position="367"/>
    </location>
</feature>
<reference evidence="2" key="1">
    <citation type="submission" date="2020-10" db="EMBL/GenBank/DDBJ databases">
        <authorList>
            <person name="Gilroy R."/>
        </authorList>
    </citation>
    <scope>NUCLEOTIDE SEQUENCE</scope>
    <source>
        <strain evidence="2">517</strain>
    </source>
</reference>
<proteinExistence type="predicted"/>
<organism evidence="2 3">
    <name type="scientific">Candidatus Stercoripulliclostridium pullicola</name>
    <dbReference type="NCBI Taxonomy" id="2840953"/>
    <lineage>
        <taxon>Bacteria</taxon>
        <taxon>Bacillati</taxon>
        <taxon>Bacillota</taxon>
        <taxon>Clostridia</taxon>
        <taxon>Eubacteriales</taxon>
        <taxon>Candidatus Stercoripulliclostridium</taxon>
    </lineage>
</organism>
<comment type="caution">
    <text evidence="2">The sequence shown here is derived from an EMBL/GenBank/DDBJ whole genome shotgun (WGS) entry which is preliminary data.</text>
</comment>
<dbReference type="PANTHER" id="PTHR11328">
    <property type="entry name" value="MAJOR FACILITATOR SUPERFAMILY DOMAIN-CONTAINING PROTEIN"/>
    <property type="match status" value="1"/>
</dbReference>
<dbReference type="GO" id="GO:0005886">
    <property type="term" value="C:plasma membrane"/>
    <property type="evidence" value="ECO:0007669"/>
    <property type="project" value="TreeGrafter"/>
</dbReference>
<dbReference type="Pfam" id="PF13347">
    <property type="entry name" value="MFS_2"/>
    <property type="match status" value="1"/>
</dbReference>
<accession>A0A940ID44</accession>
<keyword evidence="1" id="KW-0812">Transmembrane</keyword>
<gene>
    <name evidence="2" type="ORF">IAB16_02105</name>
</gene>
<dbReference type="EMBL" id="JADINF010000052">
    <property type="protein sequence ID" value="MBO8423807.1"/>
    <property type="molecule type" value="Genomic_DNA"/>
</dbReference>
<dbReference type="AlphaFoldDB" id="A0A940ID44"/>
<dbReference type="GO" id="GO:0015293">
    <property type="term" value="F:symporter activity"/>
    <property type="evidence" value="ECO:0007669"/>
    <property type="project" value="InterPro"/>
</dbReference>
<feature type="transmembrane region" description="Helical" evidence="1">
    <location>
        <begin position="510"/>
        <end position="531"/>
    </location>
</feature>
<feature type="transmembrane region" description="Helical" evidence="1">
    <location>
        <begin position="47"/>
        <end position="70"/>
    </location>
</feature>
<protein>
    <submittedName>
        <fullName evidence="2">MFS transporter</fullName>
    </submittedName>
</protein>
<keyword evidence="1" id="KW-1133">Transmembrane helix</keyword>
<evidence type="ECO:0000256" key="1">
    <source>
        <dbReference type="SAM" id="Phobius"/>
    </source>
</evidence>
<feature type="transmembrane region" description="Helical" evidence="1">
    <location>
        <begin position="259"/>
        <end position="279"/>
    </location>
</feature>
<dbReference type="Gene3D" id="1.20.1720.10">
    <property type="entry name" value="Multidrug resistance protein D"/>
    <property type="match status" value="1"/>
</dbReference>
<dbReference type="SUPFAM" id="SSF103473">
    <property type="entry name" value="MFS general substrate transporter"/>
    <property type="match status" value="1"/>
</dbReference>
<name>A0A940ID44_9FIRM</name>
<dbReference type="GO" id="GO:0008643">
    <property type="term" value="P:carbohydrate transport"/>
    <property type="evidence" value="ECO:0007669"/>
    <property type="project" value="InterPro"/>
</dbReference>
<feature type="transmembrane region" description="Helical" evidence="1">
    <location>
        <begin position="410"/>
        <end position="440"/>
    </location>
</feature>
<evidence type="ECO:0000313" key="3">
    <source>
        <dbReference type="Proteomes" id="UP000727857"/>
    </source>
</evidence>
<reference evidence="2" key="2">
    <citation type="journal article" date="2021" name="PeerJ">
        <title>Extensive microbial diversity within the chicken gut microbiome revealed by metagenomics and culture.</title>
        <authorList>
            <person name="Gilroy R."/>
            <person name="Ravi A."/>
            <person name="Getino M."/>
            <person name="Pursley I."/>
            <person name="Horton D.L."/>
            <person name="Alikhan N.F."/>
            <person name="Baker D."/>
            <person name="Gharbi K."/>
            <person name="Hall N."/>
            <person name="Watson M."/>
            <person name="Adriaenssens E.M."/>
            <person name="Foster-Nyarko E."/>
            <person name="Jarju S."/>
            <person name="Secka A."/>
            <person name="Antonio M."/>
            <person name="Oren A."/>
            <person name="Chaudhuri R.R."/>
            <person name="La Ragione R."/>
            <person name="Hildebrand F."/>
            <person name="Pallen M.J."/>
        </authorList>
    </citation>
    <scope>NUCLEOTIDE SEQUENCE</scope>
    <source>
        <strain evidence="2">517</strain>
    </source>
</reference>
<dbReference type="Proteomes" id="UP000727857">
    <property type="component" value="Unassembled WGS sequence"/>
</dbReference>
<evidence type="ECO:0000313" key="2">
    <source>
        <dbReference type="EMBL" id="MBO8423807.1"/>
    </source>
</evidence>
<feature type="transmembrane region" description="Helical" evidence="1">
    <location>
        <begin position="379"/>
        <end position="398"/>
    </location>
</feature>
<keyword evidence="1" id="KW-0472">Membrane</keyword>
<dbReference type="InterPro" id="IPR036259">
    <property type="entry name" value="MFS_trans_sf"/>
</dbReference>
<dbReference type="Gene3D" id="1.20.1250.20">
    <property type="entry name" value="MFS general substrate transporter like domains"/>
    <property type="match status" value="1"/>
</dbReference>